<reference evidence="9 10" key="2">
    <citation type="journal article" date="2023" name="Mol. Biol. Evol.">
        <title>Genomics of Secondarily Temperate Adaptation in the Only Non-Antarctic Icefish.</title>
        <authorList>
            <person name="Rivera-Colon A.G."/>
            <person name="Rayamajhi N."/>
            <person name="Minhas B.F."/>
            <person name="Madrigal G."/>
            <person name="Bilyk K.T."/>
            <person name="Yoon V."/>
            <person name="Hune M."/>
            <person name="Gregory S."/>
            <person name="Cheng C.H.C."/>
            <person name="Catchen J.M."/>
        </authorList>
    </citation>
    <scope>NUCLEOTIDE SEQUENCE [LARGE SCALE GENOMIC DNA]</scope>
    <source>
        <strain evidence="9">JMC-PN-2008</strain>
    </source>
</reference>
<keyword evidence="10" id="KW-1185">Reference proteome</keyword>
<evidence type="ECO:0000256" key="4">
    <source>
        <dbReference type="ARBA" id="ARBA00016395"/>
    </source>
</evidence>
<evidence type="ECO:0000256" key="7">
    <source>
        <dbReference type="ARBA" id="ARBA00023328"/>
    </source>
</evidence>
<protein>
    <recommendedName>
        <fullName evidence="4">Centromere protein O</fullName>
    </recommendedName>
</protein>
<sequence length="287" mass="32853">MEGASTKDVLSHLSLLEVQMRSQKIQSQQPSRLKELQEKAAALRRQREQLKVEIQMHRDLQKLIASLDKQRGEDEEEMEEDSENSDLLRLMARHTELKDLLLAHHTIGGYDIMKTLRGKGVCVTVATAYEGVYLERFSLEFDVKPAVRLVRHDVPPFIPLTLLIEQSCIQTDLRTLLDPLSRHLNAYTGRKQQLQLVKQLHDSVEVMESNVLCSLLVLLFKLPAENTAFLCSLDYSDACRSLPTRVSFQCHDKELPDSAEWMKIRSLLLETPVHKALTAMRKMGNIL</sequence>
<dbReference type="EMBL" id="JAUZQC010000016">
    <property type="protein sequence ID" value="KAK5858014.1"/>
    <property type="molecule type" value="Genomic_DNA"/>
</dbReference>
<accession>A0AAN8AJ42</accession>
<evidence type="ECO:0000256" key="3">
    <source>
        <dbReference type="ARBA" id="ARBA00007321"/>
    </source>
</evidence>
<comment type="similarity">
    <text evidence="3">Belongs to the CENP-O/MCM21 family.</text>
</comment>
<dbReference type="CDD" id="cd23836">
    <property type="entry name" value="DRWD-C_CENP-O"/>
    <property type="match status" value="1"/>
</dbReference>
<evidence type="ECO:0000256" key="8">
    <source>
        <dbReference type="SAM" id="Coils"/>
    </source>
</evidence>
<keyword evidence="8" id="KW-0175">Coiled coil</keyword>
<proteinExistence type="inferred from homology"/>
<dbReference type="PANTHER" id="PTHR14582">
    <property type="entry name" value="INNER KINETOCHORE SUBUNIT MAL2"/>
    <property type="match status" value="1"/>
</dbReference>
<reference evidence="9 10" key="1">
    <citation type="journal article" date="2023" name="Genes (Basel)">
        <title>Chromosome-Level Genome Assembly and Circadian Gene Repertoire of the Patagonia Blennie Eleginops maclovinus-The Closest Ancestral Proxy of Antarctic Cryonotothenioids.</title>
        <authorList>
            <person name="Cheng C.C."/>
            <person name="Rivera-Colon A.G."/>
            <person name="Minhas B.F."/>
            <person name="Wilson L."/>
            <person name="Rayamajhi N."/>
            <person name="Vargas-Chacoff L."/>
            <person name="Catchen J.M."/>
        </authorList>
    </citation>
    <scope>NUCLEOTIDE SEQUENCE [LARGE SCALE GENOMIC DNA]</scope>
    <source>
        <strain evidence="9">JMC-PN-2008</strain>
    </source>
</reference>
<evidence type="ECO:0000256" key="2">
    <source>
        <dbReference type="ARBA" id="ARBA00004584"/>
    </source>
</evidence>
<dbReference type="GO" id="GO:0031511">
    <property type="term" value="C:Mis6-Sim4 complex"/>
    <property type="evidence" value="ECO:0007669"/>
    <property type="project" value="TreeGrafter"/>
</dbReference>
<evidence type="ECO:0000256" key="6">
    <source>
        <dbReference type="ARBA" id="ARBA00023242"/>
    </source>
</evidence>
<dbReference type="AlphaFoldDB" id="A0AAN8AJ42"/>
<comment type="subcellular location">
    <subcellularLocation>
        <location evidence="2">Chromosome</location>
        <location evidence="2">Centromere</location>
    </subcellularLocation>
    <subcellularLocation>
        <location evidence="1">Nucleus</location>
    </subcellularLocation>
</comment>
<feature type="coiled-coil region" evidence="8">
    <location>
        <begin position="33"/>
        <end position="84"/>
    </location>
</feature>
<evidence type="ECO:0000256" key="1">
    <source>
        <dbReference type="ARBA" id="ARBA00004123"/>
    </source>
</evidence>
<name>A0AAN8AJ42_ELEMC</name>
<gene>
    <name evidence="9" type="ORF">PBY51_011215</name>
</gene>
<keyword evidence="7" id="KW-0137">Centromere</keyword>
<comment type="caution">
    <text evidence="9">The sequence shown here is derived from an EMBL/GenBank/DDBJ whole genome shotgun (WGS) entry which is preliminary data.</text>
</comment>
<dbReference type="PANTHER" id="PTHR14582:SF1">
    <property type="entry name" value="CENTROMERE PROTEIN O"/>
    <property type="match status" value="1"/>
</dbReference>
<evidence type="ECO:0000256" key="5">
    <source>
        <dbReference type="ARBA" id="ARBA00022454"/>
    </source>
</evidence>
<dbReference type="Proteomes" id="UP001346869">
    <property type="component" value="Unassembled WGS sequence"/>
</dbReference>
<organism evidence="9 10">
    <name type="scientific">Eleginops maclovinus</name>
    <name type="common">Patagonian blennie</name>
    <name type="synonym">Eleginus maclovinus</name>
    <dbReference type="NCBI Taxonomy" id="56733"/>
    <lineage>
        <taxon>Eukaryota</taxon>
        <taxon>Metazoa</taxon>
        <taxon>Chordata</taxon>
        <taxon>Craniata</taxon>
        <taxon>Vertebrata</taxon>
        <taxon>Euteleostomi</taxon>
        <taxon>Actinopterygii</taxon>
        <taxon>Neopterygii</taxon>
        <taxon>Teleostei</taxon>
        <taxon>Neoteleostei</taxon>
        <taxon>Acanthomorphata</taxon>
        <taxon>Eupercaria</taxon>
        <taxon>Perciformes</taxon>
        <taxon>Notothenioidei</taxon>
        <taxon>Eleginopidae</taxon>
        <taxon>Eleginops</taxon>
    </lineage>
</organism>
<dbReference type="InterPro" id="IPR018464">
    <property type="entry name" value="CENP-O"/>
</dbReference>
<evidence type="ECO:0000313" key="10">
    <source>
        <dbReference type="Proteomes" id="UP001346869"/>
    </source>
</evidence>
<keyword evidence="5" id="KW-0158">Chromosome</keyword>
<evidence type="ECO:0000313" key="9">
    <source>
        <dbReference type="EMBL" id="KAK5858014.1"/>
    </source>
</evidence>
<dbReference type="GO" id="GO:0005634">
    <property type="term" value="C:nucleus"/>
    <property type="evidence" value="ECO:0007669"/>
    <property type="project" value="UniProtKB-SubCell"/>
</dbReference>
<keyword evidence="6" id="KW-0539">Nucleus</keyword>